<name>U4KY50_PYROM</name>
<sequence length="25" mass="3000">MRTSVTKYHTGKLDRYQLLQYSSHS</sequence>
<evidence type="ECO:0000313" key="2">
    <source>
        <dbReference type="Proteomes" id="UP000018144"/>
    </source>
</evidence>
<dbReference type="Proteomes" id="UP000018144">
    <property type="component" value="Unassembled WGS sequence"/>
</dbReference>
<protein>
    <submittedName>
        <fullName evidence="1">Uncharacterized protein</fullName>
    </submittedName>
</protein>
<evidence type="ECO:0000313" key="1">
    <source>
        <dbReference type="EMBL" id="CCX07107.1"/>
    </source>
</evidence>
<dbReference type="EMBL" id="HF935332">
    <property type="protein sequence ID" value="CCX07107.1"/>
    <property type="molecule type" value="Genomic_DNA"/>
</dbReference>
<keyword evidence="2" id="KW-1185">Reference proteome</keyword>
<proteinExistence type="predicted"/>
<dbReference type="AlphaFoldDB" id="U4KY50"/>
<reference evidence="1 2" key="1">
    <citation type="journal article" date="2013" name="PLoS Genet.">
        <title>The genome and development-dependent transcriptomes of Pyronema confluens: a window into fungal evolution.</title>
        <authorList>
            <person name="Traeger S."/>
            <person name="Altegoer F."/>
            <person name="Freitag M."/>
            <person name="Gabaldon T."/>
            <person name="Kempken F."/>
            <person name="Kumar A."/>
            <person name="Marcet-Houben M."/>
            <person name="Poggeler S."/>
            <person name="Stajich J.E."/>
            <person name="Nowrousian M."/>
        </authorList>
    </citation>
    <scope>NUCLEOTIDE SEQUENCE [LARGE SCALE GENOMIC DNA]</scope>
    <source>
        <strain evidence="2">CBS 100304</strain>
        <tissue evidence="1">Vegetative mycelium</tissue>
    </source>
</reference>
<accession>U4KY50</accession>
<gene>
    <name evidence="1" type="ORF">PCON_06694</name>
</gene>
<organism evidence="1 2">
    <name type="scientific">Pyronema omphalodes (strain CBS 100304)</name>
    <name type="common">Pyronema confluens</name>
    <dbReference type="NCBI Taxonomy" id="1076935"/>
    <lineage>
        <taxon>Eukaryota</taxon>
        <taxon>Fungi</taxon>
        <taxon>Dikarya</taxon>
        <taxon>Ascomycota</taxon>
        <taxon>Pezizomycotina</taxon>
        <taxon>Pezizomycetes</taxon>
        <taxon>Pezizales</taxon>
        <taxon>Pyronemataceae</taxon>
        <taxon>Pyronema</taxon>
    </lineage>
</organism>